<dbReference type="SMART" id="SM01179">
    <property type="entry name" value="DUF862"/>
    <property type="match status" value="1"/>
</dbReference>
<feature type="region of interest" description="Disordered" evidence="4">
    <location>
        <begin position="468"/>
        <end position="503"/>
    </location>
</feature>
<keyword evidence="7" id="KW-1185">Reference proteome</keyword>
<dbReference type="GO" id="GO:0006508">
    <property type="term" value="P:proteolysis"/>
    <property type="evidence" value="ECO:0007669"/>
    <property type="project" value="UniProtKB-KW"/>
</dbReference>
<dbReference type="GO" id="GO:0016579">
    <property type="term" value="P:protein deubiquitination"/>
    <property type="evidence" value="ECO:0007669"/>
    <property type="project" value="TreeGrafter"/>
</dbReference>
<feature type="region of interest" description="Disordered" evidence="4">
    <location>
        <begin position="46"/>
        <end position="67"/>
    </location>
</feature>
<keyword evidence="2" id="KW-0645">Protease</keyword>
<dbReference type="Pfam" id="PF05903">
    <property type="entry name" value="Peptidase_C97"/>
    <property type="match status" value="1"/>
</dbReference>
<dbReference type="PANTHER" id="PTHR12378:SF9">
    <property type="entry name" value="OS06G0107000 PROTEIN"/>
    <property type="match status" value="1"/>
</dbReference>
<dbReference type="Gene3D" id="3.90.1720.30">
    <property type="entry name" value="PPPDE domains"/>
    <property type="match status" value="1"/>
</dbReference>
<dbReference type="GO" id="GO:0101005">
    <property type="term" value="F:deubiquitinase activity"/>
    <property type="evidence" value="ECO:0007669"/>
    <property type="project" value="TreeGrafter"/>
</dbReference>
<sequence>MFDTSTMRDVFSSAQHNMKGLTANMSQGMDGLGALGMTALERVQSADGAPISSRSIRTEEASAAKTDDTKKDLQVSCTNADFQFKAGSNRPQPARICKKVSVGLNNEGETEAWIGDSAAHVECLLLKSPTGVNSHPFCQGQDRLCLKLLRGHGLIQDEDDDEKSPKSPSTVTNLQIDCMDHSTQQWKVLARFAVQAADPIWGGPLYTFDLLAHPQDTILISLLDAKEDELATVQVSVERLLNAQGTTRVNRWLNFEGLGAKDDARIQLRLAEVHDATLRPQEACPILGPGPSLPSMMTSYVIRKEILYASAPVLLNVYDVSLSENVAKLNDYLKPLGAGGIFHGAIEIHGKEYSFGGTRDRWFRGTGVFSCGPKQCPIHHYKESVYLGDCDLTPEQVQMIILQLEPKWLAKDYNLFRKNCCFFSQELAIELGVGDLPKWVYSLAENTQGMEPHLIKLNKFIIDFQKRRNQQQQDTKKAGANSRLGATDIPKKTRSKSKAPEEMATEVMLDHAMAARIQRSYRKSHIRPQKSSLAHSGQKSSVVANSGQKSVRPRQKSSLVRSMRKVLSR</sequence>
<reference evidence="6" key="1">
    <citation type="submission" date="2020-06" db="EMBL/GenBank/DDBJ databases">
        <authorList>
            <consortium name="Plant Systems Biology data submission"/>
        </authorList>
    </citation>
    <scope>NUCLEOTIDE SEQUENCE</scope>
    <source>
        <strain evidence="6">D6</strain>
    </source>
</reference>
<dbReference type="PANTHER" id="PTHR12378">
    <property type="entry name" value="DESUMOYLATING ISOPEPTIDASE"/>
    <property type="match status" value="1"/>
</dbReference>
<feature type="compositionally biased region" description="Polar residues" evidence="4">
    <location>
        <begin position="529"/>
        <end position="549"/>
    </location>
</feature>
<name>A0A9N8D7Q8_9STRA</name>
<organism evidence="6 7">
    <name type="scientific">Seminavis robusta</name>
    <dbReference type="NCBI Taxonomy" id="568900"/>
    <lineage>
        <taxon>Eukaryota</taxon>
        <taxon>Sar</taxon>
        <taxon>Stramenopiles</taxon>
        <taxon>Ochrophyta</taxon>
        <taxon>Bacillariophyta</taxon>
        <taxon>Bacillariophyceae</taxon>
        <taxon>Bacillariophycidae</taxon>
        <taxon>Naviculales</taxon>
        <taxon>Naviculaceae</taxon>
        <taxon>Seminavis</taxon>
    </lineage>
</organism>
<dbReference type="InterPro" id="IPR042266">
    <property type="entry name" value="PPPDE_sf"/>
</dbReference>
<protein>
    <submittedName>
        <fullName evidence="6">Pfam:DUF862</fullName>
    </submittedName>
</protein>
<feature type="region of interest" description="Disordered" evidence="4">
    <location>
        <begin position="520"/>
        <end position="569"/>
    </location>
</feature>
<feature type="domain" description="PPPDE" evidence="5">
    <location>
        <begin position="311"/>
        <end position="455"/>
    </location>
</feature>
<dbReference type="PROSITE" id="PS51858">
    <property type="entry name" value="PPPDE"/>
    <property type="match status" value="1"/>
</dbReference>
<dbReference type="OrthoDB" id="412286at2759"/>
<dbReference type="AlphaFoldDB" id="A0A9N8D7Q8"/>
<evidence type="ECO:0000313" key="6">
    <source>
        <dbReference type="EMBL" id="CAB9497887.1"/>
    </source>
</evidence>
<evidence type="ECO:0000256" key="1">
    <source>
        <dbReference type="ARBA" id="ARBA00008140"/>
    </source>
</evidence>
<dbReference type="Proteomes" id="UP001153069">
    <property type="component" value="Unassembled WGS sequence"/>
</dbReference>
<feature type="compositionally biased region" description="Basic and acidic residues" evidence="4">
    <location>
        <begin position="56"/>
        <end position="67"/>
    </location>
</feature>
<comment type="caution">
    <text evidence="6">The sequence shown here is derived from an EMBL/GenBank/DDBJ whole genome shotgun (WGS) entry which is preliminary data.</text>
</comment>
<comment type="similarity">
    <text evidence="1">Belongs to the DeSI family.</text>
</comment>
<evidence type="ECO:0000256" key="2">
    <source>
        <dbReference type="ARBA" id="ARBA00022670"/>
    </source>
</evidence>
<evidence type="ECO:0000313" key="7">
    <source>
        <dbReference type="Proteomes" id="UP001153069"/>
    </source>
</evidence>
<evidence type="ECO:0000259" key="5">
    <source>
        <dbReference type="PROSITE" id="PS51858"/>
    </source>
</evidence>
<proteinExistence type="inferred from homology"/>
<dbReference type="InterPro" id="IPR008580">
    <property type="entry name" value="PPPDE_dom"/>
</dbReference>
<evidence type="ECO:0000256" key="4">
    <source>
        <dbReference type="SAM" id="MobiDB-lite"/>
    </source>
</evidence>
<gene>
    <name evidence="6" type="ORF">SEMRO_27_G018290.1</name>
</gene>
<accession>A0A9N8D7Q8</accession>
<keyword evidence="3" id="KW-0378">Hydrolase</keyword>
<evidence type="ECO:0000256" key="3">
    <source>
        <dbReference type="ARBA" id="ARBA00022801"/>
    </source>
</evidence>
<dbReference type="EMBL" id="CAICTM010000027">
    <property type="protein sequence ID" value="CAB9497887.1"/>
    <property type="molecule type" value="Genomic_DNA"/>
</dbReference>